<protein>
    <submittedName>
        <fullName evidence="3">Glycosyltransferase involved in cell wall bisynthesis</fullName>
    </submittedName>
</protein>
<dbReference type="EMBL" id="FNPI01000001">
    <property type="protein sequence ID" value="SDY08048.1"/>
    <property type="molecule type" value="Genomic_DNA"/>
</dbReference>
<dbReference type="PANTHER" id="PTHR12526">
    <property type="entry name" value="GLYCOSYLTRANSFERASE"/>
    <property type="match status" value="1"/>
</dbReference>
<dbReference type="PANTHER" id="PTHR12526:SF638">
    <property type="entry name" value="SPORE COAT PROTEIN SA"/>
    <property type="match status" value="1"/>
</dbReference>
<proteinExistence type="predicted"/>
<dbReference type="Gene3D" id="3.40.50.2000">
    <property type="entry name" value="Glycogen Phosphorylase B"/>
    <property type="match status" value="2"/>
</dbReference>
<dbReference type="AlphaFoldDB" id="A0A1H3GZI6"/>
<dbReference type="InterPro" id="IPR028098">
    <property type="entry name" value="Glyco_trans_4-like_N"/>
</dbReference>
<sequence length="381" mass="43324">MKLAFICTESLPSPAVRGGAIQMMIDGVSPFLSKLYELTIFSVTDPELPDVEIRDDVEYIRFPSKHYKEQVISKLQSEHYDIIHVFNRPQNIPFYRAASPGSKIILGLHNEMLSDQKISFISGKEVIRSVDGIVTVSEYLKQTVIRRFSEASPKTTVVYSGVSLHEYPPVWTSAGRQIRTKYRKKYNIEGKKVILFVGRLTRKKGPHLLISAFQAIVKRHPDTVLVVAGGKWFSDDGINQYIRYLKRLADPVKEHVLFTKYIPAHEIPNIFLMSDIFVCTSQWQEPLARVHYEAFAAGIPVITTNRGGNSEVILHKETGYLIEDYNKTAEFAKAVHYYLKHPDTAALMAKKGREFVEGNFQFQHVAARLEAVYSKITEASL</sequence>
<dbReference type="CDD" id="cd03801">
    <property type="entry name" value="GT4_PimA-like"/>
    <property type="match status" value="1"/>
</dbReference>
<evidence type="ECO:0000259" key="2">
    <source>
        <dbReference type="Pfam" id="PF13439"/>
    </source>
</evidence>
<evidence type="ECO:0000259" key="1">
    <source>
        <dbReference type="Pfam" id="PF00534"/>
    </source>
</evidence>
<dbReference type="OrthoDB" id="139410at2"/>
<accession>A0A1H3GZI6</accession>
<name>A0A1H3GZI6_9BACI</name>
<dbReference type="STRING" id="1503961.SAMN05421736_101315"/>
<evidence type="ECO:0000313" key="3">
    <source>
        <dbReference type="EMBL" id="SDY08048.1"/>
    </source>
</evidence>
<dbReference type="SUPFAM" id="SSF53756">
    <property type="entry name" value="UDP-Glycosyltransferase/glycogen phosphorylase"/>
    <property type="match status" value="1"/>
</dbReference>
<evidence type="ECO:0000313" key="4">
    <source>
        <dbReference type="Proteomes" id="UP000198935"/>
    </source>
</evidence>
<keyword evidence="3" id="KW-0808">Transferase</keyword>
<dbReference type="InterPro" id="IPR001296">
    <property type="entry name" value="Glyco_trans_1"/>
</dbReference>
<dbReference type="Pfam" id="PF00534">
    <property type="entry name" value="Glycos_transf_1"/>
    <property type="match status" value="1"/>
</dbReference>
<reference evidence="4" key="1">
    <citation type="submission" date="2016-10" db="EMBL/GenBank/DDBJ databases">
        <authorList>
            <person name="Varghese N."/>
            <person name="Submissions S."/>
        </authorList>
    </citation>
    <scope>NUCLEOTIDE SEQUENCE [LARGE SCALE GENOMIC DNA]</scope>
    <source>
        <strain evidence="4">SP</strain>
    </source>
</reference>
<dbReference type="GO" id="GO:0016757">
    <property type="term" value="F:glycosyltransferase activity"/>
    <property type="evidence" value="ECO:0007669"/>
    <property type="project" value="InterPro"/>
</dbReference>
<gene>
    <name evidence="3" type="ORF">SAMN05421736_101315</name>
</gene>
<feature type="domain" description="Glycosyl transferase family 1" evidence="1">
    <location>
        <begin position="179"/>
        <end position="354"/>
    </location>
</feature>
<organism evidence="3 4">
    <name type="scientific">Evansella caseinilytica</name>
    <dbReference type="NCBI Taxonomy" id="1503961"/>
    <lineage>
        <taxon>Bacteria</taxon>
        <taxon>Bacillati</taxon>
        <taxon>Bacillota</taxon>
        <taxon>Bacilli</taxon>
        <taxon>Bacillales</taxon>
        <taxon>Bacillaceae</taxon>
        <taxon>Evansella</taxon>
    </lineage>
</organism>
<feature type="domain" description="Glycosyltransferase subfamily 4-like N-terminal" evidence="2">
    <location>
        <begin position="67"/>
        <end position="164"/>
    </location>
</feature>
<dbReference type="Pfam" id="PF13439">
    <property type="entry name" value="Glyco_transf_4"/>
    <property type="match status" value="1"/>
</dbReference>
<keyword evidence="4" id="KW-1185">Reference proteome</keyword>
<dbReference type="Proteomes" id="UP000198935">
    <property type="component" value="Unassembled WGS sequence"/>
</dbReference>